<dbReference type="AlphaFoldDB" id="A0AAD9NBS2"/>
<comment type="caution">
    <text evidence="2">The sequence shown here is derived from an EMBL/GenBank/DDBJ whole genome shotgun (WGS) entry which is preliminary data.</text>
</comment>
<feature type="compositionally biased region" description="Polar residues" evidence="1">
    <location>
        <begin position="145"/>
        <end position="169"/>
    </location>
</feature>
<evidence type="ECO:0000256" key="1">
    <source>
        <dbReference type="SAM" id="MobiDB-lite"/>
    </source>
</evidence>
<dbReference type="EMBL" id="JAODUO010001501">
    <property type="protein sequence ID" value="KAK2162773.1"/>
    <property type="molecule type" value="Genomic_DNA"/>
</dbReference>
<feature type="compositionally biased region" description="Polar residues" evidence="1">
    <location>
        <begin position="1"/>
        <end position="20"/>
    </location>
</feature>
<evidence type="ECO:0000313" key="2">
    <source>
        <dbReference type="EMBL" id="KAK2162773.1"/>
    </source>
</evidence>
<sequence>MMESASNSPMMGSSFNQPYQGHSMGVPSMPPQQGSAYMGQQPPQQTQFASGTRYGSVAGTGLRSADPGMPGTASMEVDGMSSYSQMAPQTGAAQGSAGYMTALQQQEQQQRLQHMRQQHQQQQMLAMQQSNQQQIPQQQRAATMMPQQLQQQMSTNHGQPPQYSSYPQY</sequence>
<accession>A0AAD9NBS2</accession>
<proteinExistence type="predicted"/>
<keyword evidence="3" id="KW-1185">Reference proteome</keyword>
<dbReference type="Proteomes" id="UP001209878">
    <property type="component" value="Unassembled WGS sequence"/>
</dbReference>
<reference evidence="2" key="1">
    <citation type="journal article" date="2023" name="Mol. Biol. Evol.">
        <title>Third-Generation Sequencing Reveals the Adaptive Role of the Epigenome in Three Deep-Sea Polychaetes.</title>
        <authorList>
            <person name="Perez M."/>
            <person name="Aroh O."/>
            <person name="Sun Y."/>
            <person name="Lan Y."/>
            <person name="Juniper S.K."/>
            <person name="Young C.R."/>
            <person name="Angers B."/>
            <person name="Qian P.Y."/>
        </authorList>
    </citation>
    <scope>NUCLEOTIDE SEQUENCE</scope>
    <source>
        <strain evidence="2">R07B-5</strain>
    </source>
</reference>
<gene>
    <name evidence="2" type="ORF">NP493_1503g00034</name>
</gene>
<evidence type="ECO:0000313" key="3">
    <source>
        <dbReference type="Proteomes" id="UP001209878"/>
    </source>
</evidence>
<feature type="region of interest" description="Disordered" evidence="1">
    <location>
        <begin position="104"/>
        <end position="169"/>
    </location>
</feature>
<name>A0AAD9NBS2_RIDPI</name>
<feature type="region of interest" description="Disordered" evidence="1">
    <location>
        <begin position="1"/>
        <end position="77"/>
    </location>
</feature>
<protein>
    <submittedName>
        <fullName evidence="2">Uncharacterized protein</fullName>
    </submittedName>
</protein>
<feature type="compositionally biased region" description="Polar residues" evidence="1">
    <location>
        <begin position="41"/>
        <end position="50"/>
    </location>
</feature>
<feature type="compositionally biased region" description="Low complexity" evidence="1">
    <location>
        <begin position="118"/>
        <end position="139"/>
    </location>
</feature>
<organism evidence="2 3">
    <name type="scientific">Ridgeia piscesae</name>
    <name type="common">Tubeworm</name>
    <dbReference type="NCBI Taxonomy" id="27915"/>
    <lineage>
        <taxon>Eukaryota</taxon>
        <taxon>Metazoa</taxon>
        <taxon>Spiralia</taxon>
        <taxon>Lophotrochozoa</taxon>
        <taxon>Annelida</taxon>
        <taxon>Polychaeta</taxon>
        <taxon>Sedentaria</taxon>
        <taxon>Canalipalpata</taxon>
        <taxon>Sabellida</taxon>
        <taxon>Siboglinidae</taxon>
        <taxon>Ridgeia</taxon>
    </lineage>
</organism>